<comment type="caution">
    <text evidence="1">The sequence shown here is derived from an EMBL/GenBank/DDBJ whole genome shotgun (WGS) entry which is preliminary data.</text>
</comment>
<sequence>MNLKFEMQKKSSIALFIAATSALSISSSVNSGENDMGGLKEWNTEMDVNADFILDDKAQEIADKAKKSDVCIPIGEGENCW</sequence>
<dbReference type="eggNOG" id="ENOG502ZTRU">
    <property type="taxonomic scope" value="Bacteria"/>
</dbReference>
<accession>A0A0A2A5F1</accession>
<dbReference type="AlphaFoldDB" id="A0A0A2A5F1"/>
<evidence type="ECO:0000313" key="2">
    <source>
        <dbReference type="Proteomes" id="UP000030445"/>
    </source>
</evidence>
<organism evidence="1 2">
    <name type="scientific">Prochlorococcus marinus str. MIT 9302</name>
    <dbReference type="NCBI Taxonomy" id="74545"/>
    <lineage>
        <taxon>Bacteria</taxon>
        <taxon>Bacillati</taxon>
        <taxon>Cyanobacteriota</taxon>
        <taxon>Cyanophyceae</taxon>
        <taxon>Synechococcales</taxon>
        <taxon>Prochlorococcaceae</taxon>
        <taxon>Prochlorococcus</taxon>
    </lineage>
</organism>
<dbReference type="EMBL" id="JNAM01000011">
    <property type="protein sequence ID" value="KGF96845.1"/>
    <property type="molecule type" value="Genomic_DNA"/>
</dbReference>
<name>A0A0A2A5F1_PROMR</name>
<dbReference type="Proteomes" id="UP000030445">
    <property type="component" value="Unassembled WGS sequence"/>
</dbReference>
<reference evidence="2" key="1">
    <citation type="journal article" date="2014" name="Sci. Data">
        <title>Genomes of diverse isolates of the marine cyanobacterium Prochlorococcus.</title>
        <authorList>
            <person name="Biller S."/>
            <person name="Berube P."/>
            <person name="Thompson J."/>
            <person name="Kelly L."/>
            <person name="Roggensack S."/>
            <person name="Awad L."/>
            <person name="Roache-Johnson K."/>
            <person name="Ding H."/>
            <person name="Giovannoni S.J."/>
            <person name="Moore L.R."/>
            <person name="Chisholm S.W."/>
        </authorList>
    </citation>
    <scope>NUCLEOTIDE SEQUENCE [LARGE SCALE GENOMIC DNA]</scope>
    <source>
        <strain evidence="2">MIT 9302</strain>
    </source>
</reference>
<dbReference type="STRING" id="74545.EU96_1482"/>
<protein>
    <submittedName>
        <fullName evidence="1">Putative Peptidase family M20/M25/M40</fullName>
    </submittedName>
</protein>
<proteinExistence type="predicted"/>
<evidence type="ECO:0000313" key="1">
    <source>
        <dbReference type="EMBL" id="KGF96845.1"/>
    </source>
</evidence>
<gene>
    <name evidence="1" type="ORF">EU96_1482</name>
</gene>